<dbReference type="Proteomes" id="UP000636800">
    <property type="component" value="Chromosome 11"/>
</dbReference>
<protein>
    <submittedName>
        <fullName evidence="1">Uncharacterized protein</fullName>
    </submittedName>
</protein>
<organism evidence="1 2">
    <name type="scientific">Vanilla planifolia</name>
    <name type="common">Vanilla</name>
    <dbReference type="NCBI Taxonomy" id="51239"/>
    <lineage>
        <taxon>Eukaryota</taxon>
        <taxon>Viridiplantae</taxon>
        <taxon>Streptophyta</taxon>
        <taxon>Embryophyta</taxon>
        <taxon>Tracheophyta</taxon>
        <taxon>Spermatophyta</taxon>
        <taxon>Magnoliopsida</taxon>
        <taxon>Liliopsida</taxon>
        <taxon>Asparagales</taxon>
        <taxon>Orchidaceae</taxon>
        <taxon>Vanilloideae</taxon>
        <taxon>Vanilleae</taxon>
        <taxon>Vanilla</taxon>
    </lineage>
</organism>
<keyword evidence="2" id="KW-1185">Reference proteome</keyword>
<evidence type="ECO:0000313" key="2">
    <source>
        <dbReference type="Proteomes" id="UP000636800"/>
    </source>
</evidence>
<gene>
    <name evidence="1" type="ORF">HPP92_021002</name>
</gene>
<proteinExistence type="predicted"/>
<dbReference type="EMBL" id="JADCNL010000011">
    <property type="protein sequence ID" value="KAG0460705.1"/>
    <property type="molecule type" value="Genomic_DNA"/>
</dbReference>
<reference evidence="1 2" key="1">
    <citation type="journal article" date="2020" name="Nat. Food">
        <title>A phased Vanilla planifolia genome enables genetic improvement of flavour and production.</title>
        <authorList>
            <person name="Hasing T."/>
            <person name="Tang H."/>
            <person name="Brym M."/>
            <person name="Khazi F."/>
            <person name="Huang T."/>
            <person name="Chambers A.H."/>
        </authorList>
    </citation>
    <scope>NUCLEOTIDE SEQUENCE [LARGE SCALE GENOMIC DNA]</scope>
    <source>
        <tissue evidence="1">Leaf</tissue>
    </source>
</reference>
<dbReference type="OrthoDB" id="10265862at2759"/>
<name>A0A835UH55_VANPL</name>
<comment type="caution">
    <text evidence="1">The sequence shown here is derived from an EMBL/GenBank/DDBJ whole genome shotgun (WGS) entry which is preliminary data.</text>
</comment>
<dbReference type="AlphaFoldDB" id="A0A835UH55"/>
<accession>A0A835UH55</accession>
<evidence type="ECO:0000313" key="1">
    <source>
        <dbReference type="EMBL" id="KAG0460705.1"/>
    </source>
</evidence>
<sequence>MYLGAGPYWRLWIAGRGRTDVGRLGPKDRQASWKACCVEAIMDRLGPSSDTTVTEAAERSWTRSASCPIPWRNTSSFGRFI</sequence>